<dbReference type="Proteomes" id="UP000241690">
    <property type="component" value="Unassembled WGS sequence"/>
</dbReference>
<keyword evidence="3" id="KW-1185">Reference proteome</keyword>
<feature type="region of interest" description="Disordered" evidence="1">
    <location>
        <begin position="64"/>
        <end position="87"/>
    </location>
</feature>
<gene>
    <name evidence="2" type="ORF">M431DRAFT_503649</name>
</gene>
<dbReference type="EMBL" id="KZ679676">
    <property type="protein sequence ID" value="PTB58687.1"/>
    <property type="molecule type" value="Genomic_DNA"/>
</dbReference>
<dbReference type="AlphaFoldDB" id="A0A2T4ANP5"/>
<dbReference type="RefSeq" id="XP_024778364.1">
    <property type="nucleotide sequence ID" value="XM_024918337.1"/>
</dbReference>
<sequence length="87" mass="9658">MALSAAQYLWLQWQPVSLLVHPHPSTRMLPPAQSRDSSADMPSKVLYCTSIFVLALYLPCSSLSRSPSPDANKNFTSSSHHPDSVRF</sequence>
<reference evidence="2 3" key="1">
    <citation type="submission" date="2016-07" db="EMBL/GenBank/DDBJ databases">
        <title>Multiple horizontal gene transfer events from other fungi enriched the ability of initially mycotrophic Trichoderma (Ascomycota) to feed on dead plant biomass.</title>
        <authorList>
            <consortium name="DOE Joint Genome Institute"/>
            <person name="Aerts A."/>
            <person name="Atanasova L."/>
            <person name="Chenthamara K."/>
            <person name="Zhang J."/>
            <person name="Grujic M."/>
            <person name="Henrissat B."/>
            <person name="Kuo A."/>
            <person name="Salamov A."/>
            <person name="Lipzen A."/>
            <person name="Labutti K."/>
            <person name="Barry K."/>
            <person name="Miao Y."/>
            <person name="Rahimi M.J."/>
            <person name="Shen Q."/>
            <person name="Grigoriev I.V."/>
            <person name="Kubicek C.P."/>
            <person name="Druzhinina I.S."/>
        </authorList>
    </citation>
    <scope>NUCLEOTIDE SEQUENCE [LARGE SCALE GENOMIC DNA]</scope>
    <source>
        <strain evidence="2 3">CBS 226.95</strain>
    </source>
</reference>
<evidence type="ECO:0000313" key="3">
    <source>
        <dbReference type="Proteomes" id="UP000241690"/>
    </source>
</evidence>
<dbReference type="GeneID" id="36626906"/>
<organism evidence="2 3">
    <name type="scientific">Trichoderma harzianum CBS 226.95</name>
    <dbReference type="NCBI Taxonomy" id="983964"/>
    <lineage>
        <taxon>Eukaryota</taxon>
        <taxon>Fungi</taxon>
        <taxon>Dikarya</taxon>
        <taxon>Ascomycota</taxon>
        <taxon>Pezizomycotina</taxon>
        <taxon>Sordariomycetes</taxon>
        <taxon>Hypocreomycetidae</taxon>
        <taxon>Hypocreales</taxon>
        <taxon>Hypocreaceae</taxon>
        <taxon>Trichoderma</taxon>
    </lineage>
</organism>
<evidence type="ECO:0000256" key="1">
    <source>
        <dbReference type="SAM" id="MobiDB-lite"/>
    </source>
</evidence>
<protein>
    <submittedName>
        <fullName evidence="2">Uncharacterized protein</fullName>
    </submittedName>
</protein>
<proteinExistence type="predicted"/>
<evidence type="ECO:0000313" key="2">
    <source>
        <dbReference type="EMBL" id="PTB58687.1"/>
    </source>
</evidence>
<accession>A0A2T4ANP5</accession>
<name>A0A2T4ANP5_TRIHA</name>